<protein>
    <recommendedName>
        <fullName evidence="2">SPOR domain-containing protein</fullName>
    </recommendedName>
</protein>
<comment type="caution">
    <text evidence="3">The sequence shown here is derived from an EMBL/GenBank/DDBJ whole genome shotgun (WGS) entry which is preliminary data.</text>
</comment>
<feature type="compositionally biased region" description="Low complexity" evidence="1">
    <location>
        <begin position="161"/>
        <end position="173"/>
    </location>
</feature>
<name>K6Z1N2_9ALTE</name>
<feature type="domain" description="SPOR" evidence="2">
    <location>
        <begin position="240"/>
        <end position="325"/>
    </location>
</feature>
<feature type="region of interest" description="Disordered" evidence="1">
    <location>
        <begin position="158"/>
        <end position="180"/>
    </location>
</feature>
<dbReference type="GO" id="GO:0042834">
    <property type="term" value="F:peptidoglycan binding"/>
    <property type="evidence" value="ECO:0007669"/>
    <property type="project" value="InterPro"/>
</dbReference>
<proteinExistence type="predicted"/>
<dbReference type="InterPro" id="IPR036680">
    <property type="entry name" value="SPOR-like_sf"/>
</dbReference>
<evidence type="ECO:0000256" key="1">
    <source>
        <dbReference type="SAM" id="MobiDB-lite"/>
    </source>
</evidence>
<accession>K6Z1N2</accession>
<feature type="compositionally biased region" description="Polar residues" evidence="1">
    <location>
        <begin position="96"/>
        <end position="114"/>
    </location>
</feature>
<dbReference type="AlphaFoldDB" id="K6Z1N2"/>
<organism evidence="3 4">
    <name type="scientific">Brumicola pallidula DSM 14239 = ACAM 615</name>
    <dbReference type="NCBI Taxonomy" id="1121922"/>
    <lineage>
        <taxon>Bacteria</taxon>
        <taxon>Pseudomonadati</taxon>
        <taxon>Pseudomonadota</taxon>
        <taxon>Gammaproteobacteria</taxon>
        <taxon>Alteromonadales</taxon>
        <taxon>Alteromonadaceae</taxon>
        <taxon>Brumicola</taxon>
    </lineage>
</organism>
<dbReference type="Pfam" id="PF05036">
    <property type="entry name" value="SPOR"/>
    <property type="match status" value="1"/>
</dbReference>
<evidence type="ECO:0000313" key="3">
    <source>
        <dbReference type="EMBL" id="GAC30136.1"/>
    </source>
</evidence>
<dbReference type="EMBL" id="BAEQ01000053">
    <property type="protein sequence ID" value="GAC30136.1"/>
    <property type="molecule type" value="Genomic_DNA"/>
</dbReference>
<dbReference type="InterPro" id="IPR007730">
    <property type="entry name" value="SPOR-like_dom"/>
</dbReference>
<dbReference type="STRING" id="1121922.GCA_000428905_01006"/>
<evidence type="ECO:0000313" key="4">
    <source>
        <dbReference type="Proteomes" id="UP000006251"/>
    </source>
</evidence>
<dbReference type="RefSeq" id="WP_006013923.1">
    <property type="nucleotide sequence ID" value="NZ_BAEQ01000053.1"/>
</dbReference>
<sequence length="329" mass="36034">MNSFSRSILTLFQAMVCLLAVTGCGMLRSSIVSDNSKIDAEIELAERSQELATELKDFQALKPSLTRLVALESDLNFLLDEVSRFSESNPVVYNKSSRTPASELSKVPSGNNVVYKSDGSMASSADRKNNNNNNVSEFETRNLEFDLLRLQQNLASAKPGSSSLSVGEFSSRSNNNQDVEVASAKQILTIDKSRNNKFQGNQGPNEIVGNIENMTPSKFSSQSPTNEKLPIVDKCANQPTSNSSNFALHLASYKNLNNAKSGWVKLRQKYASTWCDASAKLETVNVKGIDYFSLRVGGYASKNVANQMCSRVRIQGDYCQVASFSGVEI</sequence>
<feature type="region of interest" description="Disordered" evidence="1">
    <location>
        <begin position="96"/>
        <end position="134"/>
    </location>
</feature>
<gene>
    <name evidence="3" type="ORF">GPAL_3288</name>
</gene>
<evidence type="ECO:0000259" key="2">
    <source>
        <dbReference type="PROSITE" id="PS51724"/>
    </source>
</evidence>
<dbReference type="PROSITE" id="PS51257">
    <property type="entry name" value="PROKAR_LIPOPROTEIN"/>
    <property type="match status" value="1"/>
</dbReference>
<reference evidence="4" key="1">
    <citation type="journal article" date="2014" name="Environ. Microbiol.">
        <title>Comparative genomics of the marine bacterial genus Glaciecola reveals the high degree of genomic diversity and genomic characteristic for cold adaptation.</title>
        <authorList>
            <person name="Qin Q.L."/>
            <person name="Xie B.B."/>
            <person name="Yu Y."/>
            <person name="Shu Y.L."/>
            <person name="Rong J.C."/>
            <person name="Zhang Y.J."/>
            <person name="Zhao D.L."/>
            <person name="Chen X.L."/>
            <person name="Zhang X.Y."/>
            <person name="Chen B."/>
            <person name="Zhou B.C."/>
            <person name="Zhang Y.Z."/>
        </authorList>
    </citation>
    <scope>NUCLEOTIDE SEQUENCE [LARGE SCALE GENOMIC DNA]</scope>
    <source>
        <strain evidence="4">ACAM 615</strain>
    </source>
</reference>
<dbReference type="Gene3D" id="3.30.70.1070">
    <property type="entry name" value="Sporulation related repeat"/>
    <property type="match status" value="1"/>
</dbReference>
<dbReference type="Proteomes" id="UP000006251">
    <property type="component" value="Unassembled WGS sequence"/>
</dbReference>
<keyword evidence="4" id="KW-1185">Reference proteome</keyword>
<dbReference type="PROSITE" id="PS51724">
    <property type="entry name" value="SPOR"/>
    <property type="match status" value="1"/>
</dbReference>